<reference evidence="1 2" key="1">
    <citation type="submission" date="2018-08" db="EMBL/GenBank/DDBJ databases">
        <title>The draft genome of Acinetobacter sichuanensis strain WCHAc060041.</title>
        <authorList>
            <person name="Qin J."/>
            <person name="Feng Y."/>
            <person name="Zong Z."/>
        </authorList>
    </citation>
    <scope>NUCLEOTIDE SEQUENCE [LARGE SCALE GENOMIC DNA]</scope>
    <source>
        <strain evidence="1 2">WCHAc060041</strain>
    </source>
</reference>
<proteinExistence type="predicted"/>
<evidence type="ECO:0000313" key="1">
    <source>
        <dbReference type="EMBL" id="RFC84666.1"/>
    </source>
</evidence>
<protein>
    <submittedName>
        <fullName evidence="1">Uncharacterized protein</fullName>
    </submittedName>
</protein>
<evidence type="ECO:0000313" key="2">
    <source>
        <dbReference type="Proteomes" id="UP000240957"/>
    </source>
</evidence>
<dbReference type="EMBL" id="PYIX02000005">
    <property type="protein sequence ID" value="RFC84666.1"/>
    <property type="molecule type" value="Genomic_DNA"/>
</dbReference>
<sequence>MGSGMKIIKNLMILLVVVLVGLYSVYFSPQKADREVIAKINSSLQEKQYRQICGRYLGIYSKYEKALRGESHYFTVDADGKKYDFLTHRFRADTLFYKFKSEHRFDVLQAFNQGQNICVTFSTKYLEVDQGKNYRQVPLLMSASVK</sequence>
<gene>
    <name evidence="1" type="ORF">C9E89_005320</name>
</gene>
<name>A0A371YT65_9GAMM</name>
<dbReference type="AlphaFoldDB" id="A0A371YT65"/>
<comment type="caution">
    <text evidence="1">The sequence shown here is derived from an EMBL/GenBank/DDBJ whole genome shotgun (WGS) entry which is preliminary data.</text>
</comment>
<accession>A0A371YT65</accession>
<organism evidence="1 2">
    <name type="scientific">Acinetobacter sichuanensis</name>
    <dbReference type="NCBI Taxonomy" id="2136183"/>
    <lineage>
        <taxon>Bacteria</taxon>
        <taxon>Pseudomonadati</taxon>
        <taxon>Pseudomonadota</taxon>
        <taxon>Gammaproteobacteria</taxon>
        <taxon>Moraxellales</taxon>
        <taxon>Moraxellaceae</taxon>
        <taxon>Acinetobacter</taxon>
    </lineage>
</organism>
<dbReference type="Proteomes" id="UP000240957">
    <property type="component" value="Unassembled WGS sequence"/>
</dbReference>